<feature type="coiled-coil region" evidence="1">
    <location>
        <begin position="275"/>
        <end position="302"/>
    </location>
</feature>
<feature type="domain" description="Ubiquitin-like" evidence="2">
    <location>
        <begin position="1"/>
        <end position="69"/>
    </location>
</feature>
<dbReference type="SMART" id="SM00213">
    <property type="entry name" value="UBQ"/>
    <property type="match status" value="1"/>
</dbReference>
<dbReference type="Pfam" id="PF00240">
    <property type="entry name" value="ubiquitin"/>
    <property type="match status" value="1"/>
</dbReference>
<organism evidence="3 4">
    <name type="scientific">Hibiscus syriacus</name>
    <name type="common">Rose of Sharon</name>
    <dbReference type="NCBI Taxonomy" id="106335"/>
    <lineage>
        <taxon>Eukaryota</taxon>
        <taxon>Viridiplantae</taxon>
        <taxon>Streptophyta</taxon>
        <taxon>Embryophyta</taxon>
        <taxon>Tracheophyta</taxon>
        <taxon>Spermatophyta</taxon>
        <taxon>Magnoliopsida</taxon>
        <taxon>eudicotyledons</taxon>
        <taxon>Gunneridae</taxon>
        <taxon>Pentapetalae</taxon>
        <taxon>rosids</taxon>
        <taxon>malvids</taxon>
        <taxon>Malvales</taxon>
        <taxon>Malvaceae</taxon>
        <taxon>Malvoideae</taxon>
        <taxon>Hibiscus</taxon>
    </lineage>
</organism>
<dbReference type="InterPro" id="IPR000626">
    <property type="entry name" value="Ubiquitin-like_dom"/>
</dbReference>
<dbReference type="Proteomes" id="UP000436088">
    <property type="component" value="Unassembled WGS sequence"/>
</dbReference>
<dbReference type="FunFam" id="3.10.20.90:FF:000341">
    <property type="entry name" value="Ubiquitin-like superfamily protein"/>
    <property type="match status" value="1"/>
</dbReference>
<keyword evidence="4" id="KW-1185">Reference proteome</keyword>
<dbReference type="EMBL" id="VEPZ02001295">
    <property type="protein sequence ID" value="KAE8681938.1"/>
    <property type="molecule type" value="Genomic_DNA"/>
</dbReference>
<dbReference type="SUPFAM" id="SSF54236">
    <property type="entry name" value="Ubiquitin-like"/>
    <property type="match status" value="2"/>
</dbReference>
<name>A0A6A2YR91_HIBSY</name>
<dbReference type="GO" id="GO:0043130">
    <property type="term" value="F:ubiquitin binding"/>
    <property type="evidence" value="ECO:0007669"/>
    <property type="project" value="TreeGrafter"/>
</dbReference>
<evidence type="ECO:0000313" key="4">
    <source>
        <dbReference type="Proteomes" id="UP000436088"/>
    </source>
</evidence>
<dbReference type="PROSITE" id="PS50053">
    <property type="entry name" value="UBIQUITIN_2"/>
    <property type="match status" value="1"/>
</dbReference>
<dbReference type="GO" id="GO:0043161">
    <property type="term" value="P:proteasome-mediated ubiquitin-dependent protein catabolic process"/>
    <property type="evidence" value="ECO:0007669"/>
    <property type="project" value="TreeGrafter"/>
</dbReference>
<evidence type="ECO:0000313" key="3">
    <source>
        <dbReference type="EMBL" id="KAE8681938.1"/>
    </source>
</evidence>
<dbReference type="PANTHER" id="PTHR10621">
    <property type="entry name" value="UV EXCISION REPAIR PROTEIN RAD23"/>
    <property type="match status" value="1"/>
</dbReference>
<dbReference type="GO" id="GO:0070628">
    <property type="term" value="F:proteasome binding"/>
    <property type="evidence" value="ECO:0007669"/>
    <property type="project" value="TreeGrafter"/>
</dbReference>
<accession>A0A6A2YR91</accession>
<dbReference type="PANTHER" id="PTHR10621:SF38">
    <property type="entry name" value="UBIQUITIN DOMAIN-CONTAINING PROTEIN 7SL RNA1-RELATED"/>
    <property type="match status" value="1"/>
</dbReference>
<comment type="caution">
    <text evidence="3">The sequence shown here is derived from an EMBL/GenBank/DDBJ whole genome shotgun (WGS) entry which is preliminary data.</text>
</comment>
<evidence type="ECO:0000259" key="2">
    <source>
        <dbReference type="PROSITE" id="PS50053"/>
    </source>
</evidence>
<keyword evidence="1" id="KW-0175">Coiled coil</keyword>
<dbReference type="AlphaFoldDB" id="A0A6A2YR91"/>
<evidence type="ECO:0000256" key="1">
    <source>
        <dbReference type="SAM" id="Coils"/>
    </source>
</evidence>
<proteinExistence type="predicted"/>
<gene>
    <name evidence="3" type="ORF">F3Y22_tig00111280pilonHSYRG00064</name>
</gene>
<dbReference type="CDD" id="cd17039">
    <property type="entry name" value="Ubl_ubiquitin_like"/>
    <property type="match status" value="1"/>
</dbReference>
<sequence length="391" mass="43624">MDVIFETQSGKAFSIEVDFFDTVLEIKGKVQKYEGTPVDNQTLIFNGQVLQNERDVEYCEILQYSRIQLRVAPASDIKNKQQRRSSSPLKEVQLNADTPLSESSFPFEIDDHDMALLISTDAELRDIKVVLQSSGAELHGDMSPGDCMLTENDNVDVNIKKDCLLTENENVDMNIKKSSETSIHLEIDKSDNVLLQSSGAELQGDMSPGDCMLAEKNNVNVNVNVTIKKPPLPPRSRKVSPTAAALTGAAMATRGSKKMKLWVLPMYGTKKIPVAMNANDNVGELRKELQKLQKKLHFDLSEEGYFFIHKQNVMEDDRSFKWHQVVEGDTIEIFNDRRPNVIIRIIATGIFFVPYIGNTHSFIFFEPLAAVAAPVTATTVSDVFPEHGAAS</sequence>
<dbReference type="GO" id="GO:0005829">
    <property type="term" value="C:cytosol"/>
    <property type="evidence" value="ECO:0007669"/>
    <property type="project" value="TreeGrafter"/>
</dbReference>
<reference evidence="3" key="1">
    <citation type="submission" date="2019-09" db="EMBL/GenBank/DDBJ databases">
        <title>Draft genome information of white flower Hibiscus syriacus.</title>
        <authorList>
            <person name="Kim Y.-M."/>
        </authorList>
    </citation>
    <scope>NUCLEOTIDE SEQUENCE [LARGE SCALE GENOMIC DNA]</scope>
    <source>
        <strain evidence="3">YM2019G1</strain>
    </source>
</reference>
<dbReference type="Gene3D" id="3.10.20.90">
    <property type="entry name" value="Phosphatidylinositol 3-kinase Catalytic Subunit, Chain A, domain 1"/>
    <property type="match status" value="2"/>
</dbReference>
<dbReference type="GO" id="GO:0031593">
    <property type="term" value="F:polyubiquitin modification-dependent protein binding"/>
    <property type="evidence" value="ECO:0007669"/>
    <property type="project" value="TreeGrafter"/>
</dbReference>
<protein>
    <submittedName>
        <fullName evidence="3">Polyubiquitin 10</fullName>
    </submittedName>
</protein>
<dbReference type="InterPro" id="IPR019956">
    <property type="entry name" value="Ubiquitin_dom"/>
</dbReference>
<dbReference type="PRINTS" id="PR00348">
    <property type="entry name" value="UBIQUITIN"/>
</dbReference>
<dbReference type="InterPro" id="IPR029071">
    <property type="entry name" value="Ubiquitin-like_domsf"/>
</dbReference>
<dbReference type="GO" id="GO:0005654">
    <property type="term" value="C:nucleoplasm"/>
    <property type="evidence" value="ECO:0007669"/>
    <property type="project" value="TreeGrafter"/>
</dbReference>